<dbReference type="Proteomes" id="UP001054837">
    <property type="component" value="Unassembled WGS sequence"/>
</dbReference>
<comment type="caution">
    <text evidence="2">The sequence shown here is derived from an EMBL/GenBank/DDBJ whole genome shotgun (WGS) entry which is preliminary data.</text>
</comment>
<dbReference type="AlphaFoldDB" id="A0AAV4VMH5"/>
<evidence type="ECO:0000313" key="3">
    <source>
        <dbReference type="Proteomes" id="UP001054837"/>
    </source>
</evidence>
<feature type="region of interest" description="Disordered" evidence="1">
    <location>
        <begin position="1"/>
        <end position="33"/>
    </location>
</feature>
<feature type="compositionally biased region" description="Basic and acidic residues" evidence="1">
    <location>
        <begin position="57"/>
        <end position="70"/>
    </location>
</feature>
<feature type="compositionally biased region" description="Basic and acidic residues" evidence="1">
    <location>
        <begin position="14"/>
        <end position="27"/>
    </location>
</feature>
<evidence type="ECO:0000313" key="2">
    <source>
        <dbReference type="EMBL" id="GIY71572.1"/>
    </source>
</evidence>
<protein>
    <submittedName>
        <fullName evidence="2">Uncharacterized protein</fullName>
    </submittedName>
</protein>
<name>A0AAV4VMH5_9ARAC</name>
<sequence length="70" mass="7393">MNTVKDGGTDDEQDGLKSSENGSRENRSGSSGISIFISTCRELIPESSPIPLSDDGAQIHDEGPSIVRDS</sequence>
<reference evidence="2 3" key="1">
    <citation type="submission" date="2021-06" db="EMBL/GenBank/DDBJ databases">
        <title>Caerostris darwini draft genome.</title>
        <authorList>
            <person name="Kono N."/>
            <person name="Arakawa K."/>
        </authorList>
    </citation>
    <scope>NUCLEOTIDE SEQUENCE [LARGE SCALE GENOMIC DNA]</scope>
</reference>
<keyword evidence="3" id="KW-1185">Reference proteome</keyword>
<evidence type="ECO:0000256" key="1">
    <source>
        <dbReference type="SAM" id="MobiDB-lite"/>
    </source>
</evidence>
<accession>A0AAV4VMH5</accession>
<feature type="region of interest" description="Disordered" evidence="1">
    <location>
        <begin position="46"/>
        <end position="70"/>
    </location>
</feature>
<dbReference type="EMBL" id="BPLQ01013365">
    <property type="protein sequence ID" value="GIY71572.1"/>
    <property type="molecule type" value="Genomic_DNA"/>
</dbReference>
<gene>
    <name evidence="2" type="ORF">CDAR_442831</name>
</gene>
<proteinExistence type="predicted"/>
<organism evidence="2 3">
    <name type="scientific">Caerostris darwini</name>
    <dbReference type="NCBI Taxonomy" id="1538125"/>
    <lineage>
        <taxon>Eukaryota</taxon>
        <taxon>Metazoa</taxon>
        <taxon>Ecdysozoa</taxon>
        <taxon>Arthropoda</taxon>
        <taxon>Chelicerata</taxon>
        <taxon>Arachnida</taxon>
        <taxon>Araneae</taxon>
        <taxon>Araneomorphae</taxon>
        <taxon>Entelegynae</taxon>
        <taxon>Araneoidea</taxon>
        <taxon>Araneidae</taxon>
        <taxon>Caerostris</taxon>
    </lineage>
</organism>